<dbReference type="Proteomes" id="UP000830116">
    <property type="component" value="Chromosome"/>
</dbReference>
<evidence type="ECO:0000256" key="2">
    <source>
        <dbReference type="ARBA" id="ARBA00005260"/>
    </source>
</evidence>
<dbReference type="Pfam" id="PF02583">
    <property type="entry name" value="Trns_repr_metal"/>
    <property type="match status" value="1"/>
</dbReference>
<dbReference type="PANTHER" id="PTHR33677:SF4">
    <property type="entry name" value="COPPER-SENSING TRANSCRIPTIONAL REPRESSOR CSOR"/>
    <property type="match status" value="1"/>
</dbReference>
<keyword evidence="9" id="KW-1185">Reference proteome</keyword>
<evidence type="ECO:0000256" key="4">
    <source>
        <dbReference type="ARBA" id="ARBA00022490"/>
    </source>
</evidence>
<dbReference type="RefSeq" id="WP_243537790.1">
    <property type="nucleotide sequence ID" value="NZ_CP093442.1"/>
</dbReference>
<keyword evidence="5" id="KW-0479">Metal-binding</keyword>
<evidence type="ECO:0000313" key="8">
    <source>
        <dbReference type="EMBL" id="UOF01353.1"/>
    </source>
</evidence>
<evidence type="ECO:0000256" key="7">
    <source>
        <dbReference type="ARBA" id="ARBA00041544"/>
    </source>
</evidence>
<evidence type="ECO:0000256" key="1">
    <source>
        <dbReference type="ARBA" id="ARBA00004496"/>
    </source>
</evidence>
<reference evidence="8" key="1">
    <citation type="submission" date="2022-03" db="EMBL/GenBank/DDBJ databases">
        <title>Genome Identification and Characterization of new species Bdellovibrio reynosense LBG001 sp. nov. from a Mexico soil sample.</title>
        <authorList>
            <person name="Camilli A."/>
            <person name="Ajao Y."/>
            <person name="Guo X."/>
        </authorList>
    </citation>
    <scope>NUCLEOTIDE SEQUENCE</scope>
    <source>
        <strain evidence="8">LBG001</strain>
    </source>
</reference>
<evidence type="ECO:0000256" key="5">
    <source>
        <dbReference type="ARBA" id="ARBA00022723"/>
    </source>
</evidence>
<proteinExistence type="inferred from homology"/>
<keyword evidence="4" id="KW-0963">Cytoplasm</keyword>
<accession>A0ABY4C903</accession>
<dbReference type="InterPro" id="IPR038390">
    <property type="entry name" value="Metal_Tscrpt_repr_sf"/>
</dbReference>
<protein>
    <recommendedName>
        <fullName evidence="6">Copper-sensing transcriptional repressor CsoR</fullName>
    </recommendedName>
    <alternativeName>
        <fullName evidence="7">Copper-sensitive operon repressor</fullName>
    </alternativeName>
</protein>
<evidence type="ECO:0000256" key="3">
    <source>
        <dbReference type="ARBA" id="ARBA00011738"/>
    </source>
</evidence>
<comment type="similarity">
    <text evidence="2">Belongs to the FrmR/RcnR family.</text>
</comment>
<sequence length="85" mass="9664">MSHKNQHTSHDEVSKRLKRAKGHLEKVIQMLEDGQECVDVARQLHAVSNAIIAAKATYIHDHIEHCLDGNHVDLSELKEITKYIS</sequence>
<dbReference type="EMBL" id="CP093442">
    <property type="protein sequence ID" value="UOF01353.1"/>
    <property type="molecule type" value="Genomic_DNA"/>
</dbReference>
<dbReference type="InterPro" id="IPR003735">
    <property type="entry name" value="Metal_Tscrpt_repr"/>
</dbReference>
<comment type="subcellular location">
    <subcellularLocation>
        <location evidence="1">Cytoplasm</location>
    </subcellularLocation>
</comment>
<gene>
    <name evidence="8" type="ORF">MNR06_00095</name>
</gene>
<evidence type="ECO:0000313" key="9">
    <source>
        <dbReference type="Proteomes" id="UP000830116"/>
    </source>
</evidence>
<organism evidence="8 9">
    <name type="scientific">Bdellovibrio reynosensis</name>
    <dbReference type="NCBI Taxonomy" id="2835041"/>
    <lineage>
        <taxon>Bacteria</taxon>
        <taxon>Pseudomonadati</taxon>
        <taxon>Bdellovibrionota</taxon>
        <taxon>Bdellovibrionia</taxon>
        <taxon>Bdellovibrionales</taxon>
        <taxon>Pseudobdellovibrionaceae</taxon>
        <taxon>Bdellovibrio</taxon>
    </lineage>
</organism>
<evidence type="ECO:0000256" key="6">
    <source>
        <dbReference type="ARBA" id="ARBA00039938"/>
    </source>
</evidence>
<comment type="subunit">
    <text evidence="3">Homodimer.</text>
</comment>
<dbReference type="Gene3D" id="1.20.58.1000">
    <property type="entry name" value="Metal-sensitive repressor, helix protomer"/>
    <property type="match status" value="1"/>
</dbReference>
<dbReference type="PANTHER" id="PTHR33677">
    <property type="entry name" value="TRANSCRIPTIONAL REPRESSOR FRMR-RELATED"/>
    <property type="match status" value="1"/>
</dbReference>
<name>A0ABY4C903_9BACT</name>